<dbReference type="Proteomes" id="UP000598971">
    <property type="component" value="Unassembled WGS sequence"/>
</dbReference>
<comment type="caution">
    <text evidence="1">The sequence shown here is derived from an EMBL/GenBank/DDBJ whole genome shotgun (WGS) entry which is preliminary data.</text>
</comment>
<name>A0A8J8FCU2_9BACT</name>
<dbReference type="AlphaFoldDB" id="A0A8J8FCU2"/>
<dbReference type="EMBL" id="WHPF01000006">
    <property type="protein sequence ID" value="NNV55710.1"/>
    <property type="molecule type" value="Genomic_DNA"/>
</dbReference>
<evidence type="ECO:0000313" key="1">
    <source>
        <dbReference type="EMBL" id="NNV55710.1"/>
    </source>
</evidence>
<dbReference type="RefSeq" id="WP_171607643.1">
    <property type="nucleotide sequence ID" value="NZ_WHPF01000006.1"/>
</dbReference>
<reference evidence="1" key="1">
    <citation type="submission" date="2019-10" db="EMBL/GenBank/DDBJ databases">
        <title>Draft genome sequence of Panacibacter sp. KCS-6.</title>
        <authorList>
            <person name="Yim K.J."/>
        </authorList>
    </citation>
    <scope>NUCLEOTIDE SEQUENCE</scope>
    <source>
        <strain evidence="1">KCS-6</strain>
    </source>
</reference>
<proteinExistence type="predicted"/>
<keyword evidence="2" id="KW-1185">Reference proteome</keyword>
<gene>
    <name evidence="1" type="ORF">GD597_09585</name>
</gene>
<accession>A0A8J8FCU2</accession>
<evidence type="ECO:0000313" key="2">
    <source>
        <dbReference type="Proteomes" id="UP000598971"/>
    </source>
</evidence>
<protein>
    <submittedName>
        <fullName evidence="1">Uncharacterized protein</fullName>
    </submittedName>
</protein>
<dbReference type="PROSITE" id="PS51257">
    <property type="entry name" value="PROKAR_LIPOPROTEIN"/>
    <property type="match status" value="1"/>
</dbReference>
<organism evidence="1 2">
    <name type="scientific">Limnovirga soli</name>
    <dbReference type="NCBI Taxonomy" id="2656915"/>
    <lineage>
        <taxon>Bacteria</taxon>
        <taxon>Pseudomonadati</taxon>
        <taxon>Bacteroidota</taxon>
        <taxon>Chitinophagia</taxon>
        <taxon>Chitinophagales</taxon>
        <taxon>Chitinophagaceae</taxon>
        <taxon>Limnovirga</taxon>
    </lineage>
</organism>
<sequence length="101" mass="12009">MKKIILYLSIAFMAACNVNEKQDPQTIKDNLNASMLEYLYKDKNYDTAHVRYNIEKVYYFEDKTRFKCEFKVHMKLSNGFDSTGSMGAYITKDYKNVERIY</sequence>